<dbReference type="AlphaFoldDB" id="A0A8H8BRR1"/>
<evidence type="ECO:0000313" key="6">
    <source>
        <dbReference type="Proteomes" id="UP000664132"/>
    </source>
</evidence>
<comment type="similarity">
    <text evidence="1 4">Belongs to the short-chain dehydrogenases/reductases (SDR) family.</text>
</comment>
<evidence type="ECO:0000256" key="1">
    <source>
        <dbReference type="ARBA" id="ARBA00006484"/>
    </source>
</evidence>
<keyword evidence="6" id="KW-1185">Reference proteome</keyword>
<dbReference type="InterPro" id="IPR020904">
    <property type="entry name" value="Sc_DH/Rdtase_CS"/>
</dbReference>
<protein>
    <submittedName>
        <fullName evidence="5">Uncharacterized protein</fullName>
    </submittedName>
</protein>
<dbReference type="Pfam" id="PF00106">
    <property type="entry name" value="adh_short"/>
    <property type="match status" value="2"/>
</dbReference>
<gene>
    <name evidence="5" type="ORF">IFR04_004658</name>
</gene>
<reference evidence="5" key="1">
    <citation type="submission" date="2021-02" db="EMBL/GenBank/DDBJ databases">
        <title>Genome sequence Cadophora malorum strain M34.</title>
        <authorList>
            <person name="Stefanovic E."/>
            <person name="Vu D."/>
            <person name="Scully C."/>
            <person name="Dijksterhuis J."/>
            <person name="Roader J."/>
            <person name="Houbraken J."/>
        </authorList>
    </citation>
    <scope>NUCLEOTIDE SEQUENCE</scope>
    <source>
        <strain evidence="5">M34</strain>
    </source>
</reference>
<evidence type="ECO:0000256" key="3">
    <source>
        <dbReference type="ARBA" id="ARBA00023002"/>
    </source>
</evidence>
<dbReference type="Proteomes" id="UP000664132">
    <property type="component" value="Unassembled WGS sequence"/>
</dbReference>
<keyword evidence="3" id="KW-0560">Oxidoreductase</keyword>
<dbReference type="GO" id="GO:0016491">
    <property type="term" value="F:oxidoreductase activity"/>
    <property type="evidence" value="ECO:0007669"/>
    <property type="project" value="UniProtKB-KW"/>
</dbReference>
<dbReference type="InterPro" id="IPR036291">
    <property type="entry name" value="NAD(P)-bd_dom_sf"/>
</dbReference>
<proteinExistence type="inferred from homology"/>
<accession>A0A8H8BRR1</accession>
<dbReference type="EMBL" id="JAFJYH010000053">
    <property type="protein sequence ID" value="KAG4422152.1"/>
    <property type="molecule type" value="Genomic_DNA"/>
</dbReference>
<dbReference type="InterPro" id="IPR002347">
    <property type="entry name" value="SDR_fam"/>
</dbReference>
<dbReference type="PROSITE" id="PS00061">
    <property type="entry name" value="ADH_SHORT"/>
    <property type="match status" value="1"/>
</dbReference>
<sequence length="346" mass="37376">MAHIQINDSHFDTLKDKVVVLTGGANGIGREAVRLFHQYGASIIFGDINSTLGLALESELSSPRAKFVQCDVTSYTSQLHLFRTAISLFGKIDIVVANAGISIPRDPFAFSSIPGNGDEGDAEIEKEFPTAEIDVNLKGCLFTSRIGLFYLRKNKPTSAKSKDDIRAGERAEGGDSAGDAGGDLILVSSIAGFKESTGLATYTASKHGVLGLLRGVRIQAQREGVRVNAVCPWMTKTAMVAGIENGWRELQLPENEPEDVAKSILICATANRSTPSSQTNPTNHSGVKLPFSGKIVFVAGGQSYEIEDRLNELEPEWLGRENSRVLEKGQEFLMREGTSWDTSKGI</sequence>
<dbReference type="PRINTS" id="PR00080">
    <property type="entry name" value="SDRFAMILY"/>
</dbReference>
<dbReference type="SUPFAM" id="SSF51735">
    <property type="entry name" value="NAD(P)-binding Rossmann-fold domains"/>
    <property type="match status" value="1"/>
</dbReference>
<organism evidence="5 6">
    <name type="scientific">Cadophora malorum</name>
    <dbReference type="NCBI Taxonomy" id="108018"/>
    <lineage>
        <taxon>Eukaryota</taxon>
        <taxon>Fungi</taxon>
        <taxon>Dikarya</taxon>
        <taxon>Ascomycota</taxon>
        <taxon>Pezizomycotina</taxon>
        <taxon>Leotiomycetes</taxon>
        <taxon>Helotiales</taxon>
        <taxon>Ploettnerulaceae</taxon>
        <taxon>Cadophora</taxon>
    </lineage>
</organism>
<dbReference type="PRINTS" id="PR00081">
    <property type="entry name" value="GDHRDH"/>
</dbReference>
<keyword evidence="2" id="KW-0521">NADP</keyword>
<dbReference type="PANTHER" id="PTHR43180">
    <property type="entry name" value="3-OXOACYL-(ACYL-CARRIER-PROTEIN) REDUCTASE (AFU_ORTHOLOGUE AFUA_6G11210)"/>
    <property type="match status" value="1"/>
</dbReference>
<evidence type="ECO:0000256" key="2">
    <source>
        <dbReference type="ARBA" id="ARBA00022857"/>
    </source>
</evidence>
<comment type="caution">
    <text evidence="5">The sequence shown here is derived from an EMBL/GenBank/DDBJ whole genome shotgun (WGS) entry which is preliminary data.</text>
</comment>
<name>A0A8H8BRR1_9HELO</name>
<evidence type="ECO:0000256" key="4">
    <source>
        <dbReference type="RuleBase" id="RU000363"/>
    </source>
</evidence>
<dbReference type="OrthoDB" id="5371740at2759"/>
<dbReference type="PANTHER" id="PTHR43180:SF86">
    <property type="entry name" value="DEHYDROGENASE, PUTATIVE (AFU_ORTHOLOGUE AFUA_3G00290)-RELATED"/>
    <property type="match status" value="1"/>
</dbReference>
<evidence type="ECO:0000313" key="5">
    <source>
        <dbReference type="EMBL" id="KAG4422152.1"/>
    </source>
</evidence>
<dbReference type="Gene3D" id="3.40.50.720">
    <property type="entry name" value="NAD(P)-binding Rossmann-like Domain"/>
    <property type="match status" value="1"/>
</dbReference>